<organism evidence="8 9">
    <name type="scientific">Corynebacterium anserum</name>
    <dbReference type="NCBI Taxonomy" id="2684406"/>
    <lineage>
        <taxon>Bacteria</taxon>
        <taxon>Bacillati</taxon>
        <taxon>Actinomycetota</taxon>
        <taxon>Actinomycetes</taxon>
        <taxon>Mycobacteriales</taxon>
        <taxon>Corynebacteriaceae</taxon>
        <taxon>Corynebacterium</taxon>
    </lineage>
</organism>
<dbReference type="GO" id="GO:0030288">
    <property type="term" value="C:outer membrane-bounded periplasmic space"/>
    <property type="evidence" value="ECO:0007669"/>
    <property type="project" value="TreeGrafter"/>
</dbReference>
<dbReference type="PROSITE" id="PS50983">
    <property type="entry name" value="FE_B12_PBP"/>
    <property type="match status" value="1"/>
</dbReference>
<protein>
    <submittedName>
        <fullName evidence="8">ABC transporter substrate-binding protein</fullName>
    </submittedName>
</protein>
<dbReference type="SUPFAM" id="SSF53807">
    <property type="entry name" value="Helical backbone' metal receptor"/>
    <property type="match status" value="1"/>
</dbReference>
<dbReference type="Pfam" id="PF01497">
    <property type="entry name" value="Peripla_BP_2"/>
    <property type="match status" value="1"/>
</dbReference>
<accession>A0A7G7YQ06</accession>
<dbReference type="AlphaFoldDB" id="A0A7G7YQ06"/>
<dbReference type="InterPro" id="IPR051313">
    <property type="entry name" value="Bact_iron-sidero_bind"/>
</dbReference>
<evidence type="ECO:0000256" key="5">
    <source>
        <dbReference type="SAM" id="MobiDB-lite"/>
    </source>
</evidence>
<reference evidence="8 9" key="1">
    <citation type="submission" date="2019-12" db="EMBL/GenBank/DDBJ databases">
        <title>Corynebacterium sp. nov., isolated from feces of the Anser Albifrons in China.</title>
        <authorList>
            <person name="Liu Q."/>
        </authorList>
    </citation>
    <scope>NUCLEOTIDE SEQUENCE [LARGE SCALE GENOMIC DNA]</scope>
    <source>
        <strain evidence="8 9">23H37-10</strain>
    </source>
</reference>
<dbReference type="GO" id="GO:1901678">
    <property type="term" value="P:iron coordination entity transport"/>
    <property type="evidence" value="ECO:0007669"/>
    <property type="project" value="UniProtKB-ARBA"/>
</dbReference>
<keyword evidence="4 6" id="KW-0732">Signal</keyword>
<comment type="subcellular location">
    <subcellularLocation>
        <location evidence="1">Cell envelope</location>
    </subcellularLocation>
</comment>
<dbReference type="InterPro" id="IPR002491">
    <property type="entry name" value="ABC_transptr_periplasmic_BD"/>
</dbReference>
<sequence length="341" mass="36570">MKMTMLTNKGIVAGIVAAVLPVSLAACASNESEKVAGSPSSSGHERPAAPPAHAKPIKASLDITDAHGAKVTLDHIPDRVVCLTGICDDLLISLGKKPVATTSPELLKDKHFLGPEEGSKIPVIKGGFGSEDVGDIASYKPDLVIGLKGVHDGLTAGVEKIAPLWNMQVDSVEDSVDYLRDMAALLDKTAEGEKEENAFYDALRQARQTADEKNLLQTKVVSMYTSSSGTGVNTRNELLGELLANVYAYPWDGKSDDPMQAGQYSVEEILKVNPQIAFVQSFVFAPGDKTLTEQWKDNPVWKQVDAVKNNKVHEVNVGVWAEGRGPRSLSVVLEQALDASR</sequence>
<evidence type="ECO:0000256" key="3">
    <source>
        <dbReference type="ARBA" id="ARBA00022448"/>
    </source>
</evidence>
<name>A0A7G7YQ06_9CORY</name>
<dbReference type="PANTHER" id="PTHR30532:SF1">
    <property type="entry name" value="IRON(3+)-HYDROXAMATE-BINDING PROTEIN FHUD"/>
    <property type="match status" value="1"/>
</dbReference>
<feature type="region of interest" description="Disordered" evidence="5">
    <location>
        <begin position="33"/>
        <end position="54"/>
    </location>
</feature>
<evidence type="ECO:0000313" key="9">
    <source>
        <dbReference type="Proteomes" id="UP000515275"/>
    </source>
</evidence>
<evidence type="ECO:0000313" key="8">
    <source>
        <dbReference type="EMBL" id="QNH96576.1"/>
    </source>
</evidence>
<dbReference type="KEGG" id="cans:GP473_07800"/>
<feature type="chain" id="PRO_5028849947" evidence="6">
    <location>
        <begin position="29"/>
        <end position="341"/>
    </location>
</feature>
<dbReference type="PANTHER" id="PTHR30532">
    <property type="entry name" value="IRON III DICITRATE-BINDING PERIPLASMIC PROTEIN"/>
    <property type="match status" value="1"/>
</dbReference>
<feature type="signal peptide" evidence="6">
    <location>
        <begin position="1"/>
        <end position="28"/>
    </location>
</feature>
<keyword evidence="3" id="KW-0813">Transport</keyword>
<dbReference type="EMBL" id="CP046883">
    <property type="protein sequence ID" value="QNH96576.1"/>
    <property type="molecule type" value="Genomic_DNA"/>
</dbReference>
<proteinExistence type="inferred from homology"/>
<feature type="domain" description="Fe/B12 periplasmic-binding" evidence="7">
    <location>
        <begin position="79"/>
        <end position="341"/>
    </location>
</feature>
<comment type="similarity">
    <text evidence="2">Belongs to the bacterial solute-binding protein 8 family.</text>
</comment>
<evidence type="ECO:0000256" key="4">
    <source>
        <dbReference type="ARBA" id="ARBA00022729"/>
    </source>
</evidence>
<dbReference type="Gene3D" id="3.40.50.1980">
    <property type="entry name" value="Nitrogenase molybdenum iron protein domain"/>
    <property type="match status" value="2"/>
</dbReference>
<keyword evidence="9" id="KW-1185">Reference proteome</keyword>
<gene>
    <name evidence="8" type="ORF">GP473_07800</name>
</gene>
<dbReference type="Proteomes" id="UP000515275">
    <property type="component" value="Chromosome"/>
</dbReference>
<evidence type="ECO:0000259" key="7">
    <source>
        <dbReference type="PROSITE" id="PS50983"/>
    </source>
</evidence>
<evidence type="ECO:0000256" key="2">
    <source>
        <dbReference type="ARBA" id="ARBA00008814"/>
    </source>
</evidence>
<dbReference type="PROSITE" id="PS51257">
    <property type="entry name" value="PROKAR_LIPOPROTEIN"/>
    <property type="match status" value="1"/>
</dbReference>
<evidence type="ECO:0000256" key="1">
    <source>
        <dbReference type="ARBA" id="ARBA00004196"/>
    </source>
</evidence>
<evidence type="ECO:0000256" key="6">
    <source>
        <dbReference type="SAM" id="SignalP"/>
    </source>
</evidence>